<dbReference type="Proteomes" id="UP001444661">
    <property type="component" value="Unassembled WGS sequence"/>
</dbReference>
<reference evidence="2 3" key="1">
    <citation type="submission" date="2023-01" db="EMBL/GenBank/DDBJ databases">
        <title>Analysis of 21 Apiospora genomes using comparative genomics revels a genus with tremendous synthesis potential of carbohydrate active enzymes and secondary metabolites.</title>
        <authorList>
            <person name="Sorensen T."/>
        </authorList>
    </citation>
    <scope>NUCLEOTIDE SEQUENCE [LARGE SCALE GENOMIC DNA]</scope>
    <source>
        <strain evidence="2 3">CBS 33761</strain>
    </source>
</reference>
<sequence>MNFHRTPNQLLKTGDGPGHFVVCADFDGDGDDEFLVSIFGPLDRDEKGESIPSPHGPHPLKGIMYYKPLDLDAGIFAKWRVADESSARIALGDFSGKGKLDLVSMSYNVARYYEEPDPVVTLHLNNSVVRQQADKPAIIPTMWENEALVYLQDPSATKNRIAVPSIAQLIEIADYAISIEVYPPGTPLPVGKGDGFKVLFGSLLFPKAHGGDGATHRPFSVPAFTTAATTAPADAKRAIADAELGAVLLRFRPLKEARSSFFQAASMRSFPSADKVPVRTTLALPPPLPAQLPGLEFNKVDTLWWGAPFKGLDFYNLSGFHFRFLPDDDGGSSAPGAASAEPVPLSPLAHIQFWTAAPGVNCGVHNHAQDTFCEVHVCLSPGSGNGGMARLKQEYADKNDPSEYNQLPKEAFDWLPMKQLEEHGGLWERDSDGRPKRTSKKVDTVRYPWHKWEAGDQKGDVDVWMAIEFDPRVVDRAVDNGQQT</sequence>
<accession>A0ABR1SIR6</accession>
<evidence type="ECO:0000313" key="2">
    <source>
        <dbReference type="EMBL" id="KAK8034197.1"/>
    </source>
</evidence>
<gene>
    <name evidence="2" type="ORF">PG993_009192</name>
</gene>
<dbReference type="Gene3D" id="2.60.120.990">
    <property type="match status" value="1"/>
</dbReference>
<name>A0ABR1SIR6_9PEZI</name>
<proteinExistence type="predicted"/>
<evidence type="ECO:0000313" key="3">
    <source>
        <dbReference type="Proteomes" id="UP001444661"/>
    </source>
</evidence>
<keyword evidence="3" id="KW-1185">Reference proteome</keyword>
<dbReference type="Pfam" id="PF18637">
    <property type="entry name" value="AUDH_Cupin"/>
    <property type="match status" value="1"/>
</dbReference>
<dbReference type="EMBL" id="JAQQWK010000009">
    <property type="protein sequence ID" value="KAK8034197.1"/>
    <property type="molecule type" value="Genomic_DNA"/>
</dbReference>
<organism evidence="2 3">
    <name type="scientific">Apiospora rasikravindrae</name>
    <dbReference type="NCBI Taxonomy" id="990691"/>
    <lineage>
        <taxon>Eukaryota</taxon>
        <taxon>Fungi</taxon>
        <taxon>Dikarya</taxon>
        <taxon>Ascomycota</taxon>
        <taxon>Pezizomycotina</taxon>
        <taxon>Sordariomycetes</taxon>
        <taxon>Xylariomycetidae</taxon>
        <taxon>Amphisphaeriales</taxon>
        <taxon>Apiosporaceae</taxon>
        <taxon>Apiospora</taxon>
    </lineage>
</organism>
<comment type="caution">
    <text evidence="2">The sequence shown here is derived from an EMBL/GenBank/DDBJ whole genome shotgun (WGS) entry which is preliminary data.</text>
</comment>
<dbReference type="InterPro" id="IPR040887">
    <property type="entry name" value="AUDH_Cupin"/>
</dbReference>
<dbReference type="SUPFAM" id="SSF69318">
    <property type="entry name" value="Integrin alpha N-terminal domain"/>
    <property type="match status" value="1"/>
</dbReference>
<feature type="domain" description="Aldos-2-ulose dehydratase/isomerase (AUDH) Cupin" evidence="1">
    <location>
        <begin position="137"/>
        <end position="470"/>
    </location>
</feature>
<dbReference type="InterPro" id="IPR028994">
    <property type="entry name" value="Integrin_alpha_N"/>
</dbReference>
<protein>
    <recommendedName>
        <fullName evidence="1">Aldos-2-ulose dehydratase/isomerase (AUDH) Cupin domain-containing protein</fullName>
    </recommendedName>
</protein>
<evidence type="ECO:0000259" key="1">
    <source>
        <dbReference type="Pfam" id="PF18637"/>
    </source>
</evidence>